<gene>
    <name evidence="4" type="primary">LOC109467154</name>
</gene>
<name>A0A6P4XVJ1_BRABE</name>
<feature type="compositionally biased region" description="Polar residues" evidence="1">
    <location>
        <begin position="113"/>
        <end position="122"/>
    </location>
</feature>
<organism evidence="3 4">
    <name type="scientific">Branchiostoma belcheri</name>
    <name type="common">Amphioxus</name>
    <dbReference type="NCBI Taxonomy" id="7741"/>
    <lineage>
        <taxon>Eukaryota</taxon>
        <taxon>Metazoa</taxon>
        <taxon>Chordata</taxon>
        <taxon>Cephalochordata</taxon>
        <taxon>Leptocardii</taxon>
        <taxon>Amphioxiformes</taxon>
        <taxon>Branchiostomatidae</taxon>
        <taxon>Branchiostoma</taxon>
    </lineage>
</organism>
<feature type="compositionally biased region" description="Basic and acidic residues" evidence="1">
    <location>
        <begin position="98"/>
        <end position="112"/>
    </location>
</feature>
<dbReference type="RefSeq" id="XP_019620655.1">
    <property type="nucleotide sequence ID" value="XM_019765096.1"/>
</dbReference>
<keyword evidence="3" id="KW-1185">Reference proteome</keyword>
<keyword evidence="2" id="KW-0732">Signal</keyword>
<dbReference type="AlphaFoldDB" id="A0A6P4XVJ1"/>
<dbReference type="GeneID" id="109467154"/>
<evidence type="ECO:0000313" key="4">
    <source>
        <dbReference type="RefSeq" id="XP_019620655.1"/>
    </source>
</evidence>
<sequence length="122" mass="13657">MASAFPCLLTLLVTFVFLCSAQSVCKPPSDEKCVCNCNPVTTCKNDDALNTELKQLKTTMGQLMQTMSDWRNETASLVVSMEQLLQEKNKTQQLQSESDARGRRIQELEQRNCTKQSPSTSC</sequence>
<proteinExistence type="predicted"/>
<protein>
    <submittedName>
        <fullName evidence="4">Uncharacterized protein LOC109467154</fullName>
    </submittedName>
</protein>
<feature type="chain" id="PRO_5027827286" evidence="2">
    <location>
        <begin position="22"/>
        <end position="122"/>
    </location>
</feature>
<evidence type="ECO:0000313" key="3">
    <source>
        <dbReference type="Proteomes" id="UP000515135"/>
    </source>
</evidence>
<dbReference type="KEGG" id="bbel:109467154"/>
<reference evidence="4" key="1">
    <citation type="submission" date="2025-08" db="UniProtKB">
        <authorList>
            <consortium name="RefSeq"/>
        </authorList>
    </citation>
    <scope>IDENTIFICATION</scope>
    <source>
        <tissue evidence="4">Gonad</tissue>
    </source>
</reference>
<feature type="signal peptide" evidence="2">
    <location>
        <begin position="1"/>
        <end position="21"/>
    </location>
</feature>
<accession>A0A6P4XVJ1</accession>
<evidence type="ECO:0000256" key="1">
    <source>
        <dbReference type="SAM" id="MobiDB-lite"/>
    </source>
</evidence>
<evidence type="ECO:0000256" key="2">
    <source>
        <dbReference type="SAM" id="SignalP"/>
    </source>
</evidence>
<dbReference type="Proteomes" id="UP000515135">
    <property type="component" value="Unplaced"/>
</dbReference>
<feature type="region of interest" description="Disordered" evidence="1">
    <location>
        <begin position="88"/>
        <end position="122"/>
    </location>
</feature>